<protein>
    <recommendedName>
        <fullName evidence="2">Type 4 fimbrial biogenesis protein PilX N-terminal domain-containing protein</fullName>
    </recommendedName>
</protein>
<dbReference type="OrthoDB" id="6386954at2"/>
<dbReference type="KEGG" id="mya:MORIYA_3230"/>
<name>A0A330LZR7_9GAMM</name>
<evidence type="ECO:0000259" key="2">
    <source>
        <dbReference type="Pfam" id="PF14341"/>
    </source>
</evidence>
<dbReference type="Proteomes" id="UP000250163">
    <property type="component" value="Chromosome MORIYA"/>
</dbReference>
<reference evidence="4" key="1">
    <citation type="submission" date="2018-05" db="EMBL/GenBank/DDBJ databases">
        <authorList>
            <person name="Cea G.-C."/>
            <person name="William W."/>
        </authorList>
    </citation>
    <scope>NUCLEOTIDE SEQUENCE [LARGE SCALE GENOMIC DNA]</scope>
    <source>
        <strain evidence="4">DB21MT 5</strain>
    </source>
</reference>
<organism evidence="3 4">
    <name type="scientific">Moritella yayanosii</name>
    <dbReference type="NCBI Taxonomy" id="69539"/>
    <lineage>
        <taxon>Bacteria</taxon>
        <taxon>Pseudomonadati</taxon>
        <taxon>Pseudomonadota</taxon>
        <taxon>Gammaproteobacteria</taxon>
        <taxon>Alteromonadales</taxon>
        <taxon>Moritellaceae</taxon>
        <taxon>Moritella</taxon>
    </lineage>
</organism>
<keyword evidence="4" id="KW-1185">Reference proteome</keyword>
<gene>
    <name evidence="3" type="ORF">MORIYA_3230</name>
</gene>
<accession>A0A330LZR7</accession>
<dbReference type="Pfam" id="PF14341">
    <property type="entry name" value="PilX_N"/>
    <property type="match status" value="1"/>
</dbReference>
<keyword evidence="1" id="KW-1133">Transmembrane helix</keyword>
<feature type="transmembrane region" description="Helical" evidence="1">
    <location>
        <begin position="16"/>
        <end position="35"/>
    </location>
</feature>
<dbReference type="EMBL" id="LS483250">
    <property type="protein sequence ID" value="SQD79685.1"/>
    <property type="molecule type" value="Genomic_DNA"/>
</dbReference>
<dbReference type="AlphaFoldDB" id="A0A330LZR7"/>
<evidence type="ECO:0000256" key="1">
    <source>
        <dbReference type="SAM" id="Phobius"/>
    </source>
</evidence>
<sequence>MSRNHSASRYQQQQGSMLVIAIFIIVVISLLAASLSRILSSTADSVANEVYSAKAYYAADSGMEFGIYKVLSNGLVCAAFPEDDLITGFDMSDEVGLENCDVEIRCQTINLPDNSKQYYLISIGTCDGGKIVAQHKVEAEVKL</sequence>
<keyword evidence="1" id="KW-0472">Membrane</keyword>
<dbReference type="RefSeq" id="WP_112716498.1">
    <property type="nucleotide sequence ID" value="NZ_LS483250.1"/>
</dbReference>
<evidence type="ECO:0000313" key="4">
    <source>
        <dbReference type="Proteomes" id="UP000250163"/>
    </source>
</evidence>
<proteinExistence type="predicted"/>
<keyword evidence="1" id="KW-0812">Transmembrane</keyword>
<feature type="domain" description="Type 4 fimbrial biogenesis protein PilX N-terminal" evidence="2">
    <location>
        <begin position="14"/>
        <end position="64"/>
    </location>
</feature>
<dbReference type="InterPro" id="IPR025746">
    <property type="entry name" value="PilX_N_dom"/>
</dbReference>
<evidence type="ECO:0000313" key="3">
    <source>
        <dbReference type="EMBL" id="SQD79685.1"/>
    </source>
</evidence>